<organism evidence="1 2">
    <name type="scientific">Cetraspora pellucida</name>
    <dbReference type="NCBI Taxonomy" id="1433469"/>
    <lineage>
        <taxon>Eukaryota</taxon>
        <taxon>Fungi</taxon>
        <taxon>Fungi incertae sedis</taxon>
        <taxon>Mucoromycota</taxon>
        <taxon>Glomeromycotina</taxon>
        <taxon>Glomeromycetes</taxon>
        <taxon>Diversisporales</taxon>
        <taxon>Gigasporaceae</taxon>
        <taxon>Cetraspora</taxon>
    </lineage>
</organism>
<keyword evidence="2" id="KW-1185">Reference proteome</keyword>
<protein>
    <submittedName>
        <fullName evidence="1">6721_t:CDS:1</fullName>
    </submittedName>
</protein>
<evidence type="ECO:0000313" key="2">
    <source>
        <dbReference type="Proteomes" id="UP000789759"/>
    </source>
</evidence>
<dbReference type="OrthoDB" id="2414281at2759"/>
<accession>A0A9N9JDS4</accession>
<dbReference type="Proteomes" id="UP000789759">
    <property type="component" value="Unassembled WGS sequence"/>
</dbReference>
<name>A0A9N9JDS4_9GLOM</name>
<evidence type="ECO:0000313" key="1">
    <source>
        <dbReference type="EMBL" id="CAG8777285.1"/>
    </source>
</evidence>
<dbReference type="AlphaFoldDB" id="A0A9N9JDS4"/>
<proteinExistence type="predicted"/>
<gene>
    <name evidence="1" type="ORF">CPELLU_LOCUS16191</name>
</gene>
<reference evidence="1" key="1">
    <citation type="submission" date="2021-06" db="EMBL/GenBank/DDBJ databases">
        <authorList>
            <person name="Kallberg Y."/>
            <person name="Tangrot J."/>
            <person name="Rosling A."/>
        </authorList>
    </citation>
    <scope>NUCLEOTIDE SEQUENCE</scope>
    <source>
        <strain evidence="1">FL966</strain>
    </source>
</reference>
<dbReference type="EMBL" id="CAJVQA010023168">
    <property type="protein sequence ID" value="CAG8777285.1"/>
    <property type="molecule type" value="Genomic_DNA"/>
</dbReference>
<comment type="caution">
    <text evidence="1">The sequence shown here is derived from an EMBL/GenBank/DDBJ whole genome shotgun (WGS) entry which is preliminary data.</text>
</comment>
<feature type="non-terminal residue" evidence="1">
    <location>
        <position position="86"/>
    </location>
</feature>
<sequence>MEEWFAEIESQCSKADTEQLAVKYRLVKPGPLSILNWDRHVQSPQDAYHSMAGKMRTLLEATFNAFNLNGENAFLKHWKNIEKPTN</sequence>